<name>A0A6J7B8N0_9ZZZZ</name>
<organism evidence="1">
    <name type="scientific">freshwater metagenome</name>
    <dbReference type="NCBI Taxonomy" id="449393"/>
    <lineage>
        <taxon>unclassified sequences</taxon>
        <taxon>metagenomes</taxon>
        <taxon>ecological metagenomes</taxon>
    </lineage>
</organism>
<sequence length="150" mass="16729">MDVAPLRRRPRPLRMMWTREISQSPVRFCSIAISSTRTLSPPSTIVIVRSSKSPSTSISPARVSNRRILSRPVITTAPDSIEVTRVIGTKTRRRSGTSTTNPRIRGDWLLERRVATASRTFPTGSPFGSKTAVPARRARNTRLMLFPLMG</sequence>
<dbReference type="EMBL" id="CAFAZZ010000021">
    <property type="protein sequence ID" value="CAB4840943.1"/>
    <property type="molecule type" value="Genomic_DNA"/>
</dbReference>
<accession>A0A6J7B8N0</accession>
<evidence type="ECO:0000313" key="1">
    <source>
        <dbReference type="EMBL" id="CAB4840943.1"/>
    </source>
</evidence>
<protein>
    <submittedName>
        <fullName evidence="1">Unannotated protein</fullName>
    </submittedName>
</protein>
<dbReference type="AlphaFoldDB" id="A0A6J7B8N0"/>
<gene>
    <name evidence="1" type="ORF">UFOPK3243_00344</name>
</gene>
<proteinExistence type="predicted"/>
<reference evidence="1" key="1">
    <citation type="submission" date="2020-05" db="EMBL/GenBank/DDBJ databases">
        <authorList>
            <person name="Chiriac C."/>
            <person name="Salcher M."/>
            <person name="Ghai R."/>
            <person name="Kavagutti S V."/>
        </authorList>
    </citation>
    <scope>NUCLEOTIDE SEQUENCE</scope>
</reference>